<name>A0A1Y6D9W2_9GAMM</name>
<sequence>MGSVDGIALLKLRDSQDLPHFLIYKNENDYHSLPIQGEMQEKS</sequence>
<organism evidence="1 2">
    <name type="scientific">Methylomagnum ishizawai</name>
    <dbReference type="NCBI Taxonomy" id="1760988"/>
    <lineage>
        <taxon>Bacteria</taxon>
        <taxon>Pseudomonadati</taxon>
        <taxon>Pseudomonadota</taxon>
        <taxon>Gammaproteobacteria</taxon>
        <taxon>Methylococcales</taxon>
        <taxon>Methylococcaceae</taxon>
        <taxon>Methylomagnum</taxon>
    </lineage>
</organism>
<dbReference type="Proteomes" id="UP000192923">
    <property type="component" value="Unassembled WGS sequence"/>
</dbReference>
<evidence type="ECO:0000313" key="1">
    <source>
        <dbReference type="EMBL" id="SMF97463.1"/>
    </source>
</evidence>
<reference evidence="1 2" key="1">
    <citation type="submission" date="2016-12" db="EMBL/GenBank/DDBJ databases">
        <authorList>
            <person name="Song W.-J."/>
            <person name="Kurnit D.M."/>
        </authorList>
    </citation>
    <scope>NUCLEOTIDE SEQUENCE [LARGE SCALE GENOMIC DNA]</scope>
    <source>
        <strain evidence="1 2">175</strain>
    </source>
</reference>
<keyword evidence="2" id="KW-1185">Reference proteome</keyword>
<gene>
    <name evidence="1" type="ORF">SAMN02949497_0492</name>
</gene>
<dbReference type="AlphaFoldDB" id="A0A1Y6D9W2"/>
<dbReference type="EMBL" id="FXAM01000002">
    <property type="protein sequence ID" value="SMF97463.1"/>
    <property type="molecule type" value="Genomic_DNA"/>
</dbReference>
<evidence type="ECO:0000313" key="2">
    <source>
        <dbReference type="Proteomes" id="UP000192923"/>
    </source>
</evidence>
<proteinExistence type="predicted"/>
<protein>
    <submittedName>
        <fullName evidence="1">Uncharacterized protein</fullName>
    </submittedName>
</protein>
<accession>A0A1Y6D9W2</accession>